<organism evidence="1 2">
    <name type="scientific">Imbroritus primus</name>
    <dbReference type="NCBI Taxonomy" id="3058603"/>
    <lineage>
        <taxon>Bacteria</taxon>
        <taxon>Pseudomonadati</taxon>
        <taxon>Pseudomonadota</taxon>
        <taxon>Betaproteobacteria</taxon>
        <taxon>Burkholderiales</taxon>
        <taxon>Burkholderiaceae</taxon>
        <taxon>Imbroritus</taxon>
    </lineage>
</organism>
<comment type="caution">
    <text evidence="1">The sequence shown here is derived from an EMBL/GenBank/DDBJ whole genome shotgun (WGS) entry which is preliminary data.</text>
</comment>
<name>A0ACD3SV04_9BURK</name>
<dbReference type="EMBL" id="AKCV02000004">
    <property type="protein sequence ID" value="TMS59784.1"/>
    <property type="molecule type" value="Genomic_DNA"/>
</dbReference>
<sequence length="606" mass="62704">MMHRFTGPNSHDVLRQVRETLGDDAMILANRMVGGGIEVIAMVEQQVDALTVAGAAQPAVTAPAVAAVAAAPVPEAAPAASAPVEAQAPATPDTGIEATTRTRFPFAAFRARFLRGGAASGNAGKPVSQAADTSTDAQTAPTTSSLTTASTAVSIEATATPAAANAADAAPTTLAAESVTRLFADAAARFEARRAGNVASDAGSSVSAMADAATVGASGAQGTAVRTAPVSASAPQQVSPAAQPPVQAAVPVASQPIIVDATPAGHPARATSGGAPAAVTEPQAGAAEQRMMAELQALRAMLHDQTAGLASLGIKLRDPVRARMFQTMLNAGFSAQLTRYLLDNLPETDSFDTAQDFLQRAIELNLTTLDQDNALLDKGGIFALMGPTGVGKTTTTAKLAARFVLRHGASRVALLTTDSYRIGGHEQLRIYGRILGVSVHSVRDGEDLSLALADLRDKHVVLIDTIGMSQRDRALSEQIAMLHSAGHAIQRLLLLNTTSNGRTLDEVVHAYRDADLAGCILTKIDEAATLGHALDVLVRHKLPLHYVSCGQRVPEDIAVANRKLLVHRAFREAPGPSPFALEEDESYLLTHGAAAARPEADMALPA</sequence>
<proteinExistence type="predicted"/>
<evidence type="ECO:0000313" key="2">
    <source>
        <dbReference type="Proteomes" id="UP000004277"/>
    </source>
</evidence>
<reference evidence="1" key="1">
    <citation type="submission" date="2019-05" db="EMBL/GenBank/DDBJ databases">
        <title>Revised genome assembly of Burkholderiaceae (previously Ralstonia) sp. PBA.</title>
        <authorList>
            <person name="Gan H.M."/>
        </authorList>
    </citation>
    <scope>NUCLEOTIDE SEQUENCE</scope>
    <source>
        <strain evidence="1">PBA</strain>
    </source>
</reference>
<keyword evidence="1" id="KW-0966">Cell projection</keyword>
<dbReference type="Proteomes" id="UP000004277">
    <property type="component" value="Unassembled WGS sequence"/>
</dbReference>
<evidence type="ECO:0000313" key="1">
    <source>
        <dbReference type="EMBL" id="TMS59784.1"/>
    </source>
</evidence>
<keyword evidence="2" id="KW-1185">Reference proteome</keyword>
<gene>
    <name evidence="1" type="primary">flhF</name>
    <name evidence="1" type="ORF">MW7_001165</name>
</gene>
<keyword evidence="1" id="KW-0282">Flagellum</keyword>
<accession>A0ACD3SV04</accession>
<protein>
    <submittedName>
        <fullName evidence="1">Flagellar biosynthesis protein FlhF</fullName>
    </submittedName>
</protein>
<keyword evidence="1" id="KW-0969">Cilium</keyword>